<organism evidence="2 3">
    <name type="scientific">Ureibacillus suwonensis</name>
    <dbReference type="NCBI Taxonomy" id="313007"/>
    <lineage>
        <taxon>Bacteria</taxon>
        <taxon>Bacillati</taxon>
        <taxon>Bacillota</taxon>
        <taxon>Bacilli</taxon>
        <taxon>Bacillales</taxon>
        <taxon>Caryophanaceae</taxon>
        <taxon>Ureibacillus</taxon>
    </lineage>
</organism>
<dbReference type="PROSITE" id="PS51832">
    <property type="entry name" value="HD_GYP"/>
    <property type="match status" value="1"/>
</dbReference>
<dbReference type="RefSeq" id="WP_342470518.1">
    <property type="nucleotide sequence ID" value="NZ_JBHSNQ010000184.1"/>
</dbReference>
<dbReference type="NCBIfam" id="TIGR00277">
    <property type="entry name" value="HDIG"/>
    <property type="match status" value="1"/>
</dbReference>
<keyword evidence="3" id="KW-1185">Reference proteome</keyword>
<sequence length="199" mass="23280">MKQELYCVFCKLMRELGEKDPLTFHHSNRVTKIAVFFAKELGLSKNERKKLEVGALLHDIGKIKIDGDILNKNGKLTDEEYEQIKKHPLYGFEILENNGLSDEISQLALFHHERWDGKGYPYGLAKEEIPFLSRLLGLADTFEAMTGLRPYRKPFTWKEAYEEIERNTGTQFDPTLAKEFLRWMEKKDFESTVQSVFVR</sequence>
<gene>
    <name evidence="2" type="ORF">ACFPOH_14365</name>
</gene>
<name>A0ABW0RDN3_9BACL</name>
<proteinExistence type="predicted"/>
<evidence type="ECO:0000313" key="3">
    <source>
        <dbReference type="Proteomes" id="UP001595978"/>
    </source>
</evidence>
<dbReference type="Gene3D" id="1.10.3210.10">
    <property type="entry name" value="Hypothetical protein af1432"/>
    <property type="match status" value="1"/>
</dbReference>
<dbReference type="Proteomes" id="UP001595978">
    <property type="component" value="Unassembled WGS sequence"/>
</dbReference>
<dbReference type="PANTHER" id="PTHR43155">
    <property type="entry name" value="CYCLIC DI-GMP PHOSPHODIESTERASE PA4108-RELATED"/>
    <property type="match status" value="1"/>
</dbReference>
<keyword evidence="2" id="KW-0378">Hydrolase</keyword>
<dbReference type="SMART" id="SM00471">
    <property type="entry name" value="HDc"/>
    <property type="match status" value="1"/>
</dbReference>
<dbReference type="CDD" id="cd00077">
    <property type="entry name" value="HDc"/>
    <property type="match status" value="1"/>
</dbReference>
<dbReference type="InterPro" id="IPR037522">
    <property type="entry name" value="HD_GYP_dom"/>
</dbReference>
<dbReference type="PANTHER" id="PTHR43155:SF2">
    <property type="entry name" value="CYCLIC DI-GMP PHOSPHODIESTERASE PA4108"/>
    <property type="match status" value="1"/>
</dbReference>
<protein>
    <submittedName>
        <fullName evidence="2">HD-GYP domain-containing protein</fullName>
        <ecNumber evidence="2">3.1.4.-</ecNumber>
    </submittedName>
</protein>
<accession>A0ABW0RDN3</accession>
<comment type="caution">
    <text evidence="2">The sequence shown here is derived from an EMBL/GenBank/DDBJ whole genome shotgun (WGS) entry which is preliminary data.</text>
</comment>
<dbReference type="InterPro" id="IPR006675">
    <property type="entry name" value="HDIG_dom"/>
</dbReference>
<dbReference type="Pfam" id="PF13487">
    <property type="entry name" value="HD_5"/>
    <property type="match status" value="1"/>
</dbReference>
<reference evidence="3" key="1">
    <citation type="journal article" date="2019" name="Int. J. Syst. Evol. Microbiol.">
        <title>The Global Catalogue of Microorganisms (GCM) 10K type strain sequencing project: providing services to taxonomists for standard genome sequencing and annotation.</title>
        <authorList>
            <consortium name="The Broad Institute Genomics Platform"/>
            <consortium name="The Broad Institute Genome Sequencing Center for Infectious Disease"/>
            <person name="Wu L."/>
            <person name="Ma J."/>
        </authorList>
    </citation>
    <scope>NUCLEOTIDE SEQUENCE [LARGE SCALE GENOMIC DNA]</scope>
    <source>
        <strain evidence="3">CCUG 56331</strain>
    </source>
</reference>
<dbReference type="EC" id="3.1.4.-" evidence="2"/>
<evidence type="ECO:0000313" key="2">
    <source>
        <dbReference type="EMBL" id="MFC5542891.1"/>
    </source>
</evidence>
<dbReference type="InterPro" id="IPR003607">
    <property type="entry name" value="HD/PDEase_dom"/>
</dbReference>
<feature type="domain" description="HD-GYP" evidence="1">
    <location>
        <begin position="1"/>
        <end position="196"/>
    </location>
</feature>
<evidence type="ECO:0000259" key="1">
    <source>
        <dbReference type="PROSITE" id="PS51832"/>
    </source>
</evidence>
<dbReference type="EMBL" id="JBHSNQ010000184">
    <property type="protein sequence ID" value="MFC5542891.1"/>
    <property type="molecule type" value="Genomic_DNA"/>
</dbReference>
<dbReference type="SUPFAM" id="SSF109604">
    <property type="entry name" value="HD-domain/PDEase-like"/>
    <property type="match status" value="1"/>
</dbReference>
<dbReference type="GO" id="GO:0016787">
    <property type="term" value="F:hydrolase activity"/>
    <property type="evidence" value="ECO:0007669"/>
    <property type="project" value="UniProtKB-KW"/>
</dbReference>